<evidence type="ECO:0000313" key="1">
    <source>
        <dbReference type="EMBL" id="NEK24063.1"/>
    </source>
</evidence>
<proteinExistence type="predicted"/>
<dbReference type="InterPro" id="IPR021880">
    <property type="entry name" value="DUF3489"/>
</dbReference>
<dbReference type="EMBL" id="JAABNT010000011">
    <property type="protein sequence ID" value="NEK24063.1"/>
    <property type="molecule type" value="Genomic_DNA"/>
</dbReference>
<protein>
    <submittedName>
        <fullName evidence="1">DUF3489 domain-containing protein</fullName>
    </submittedName>
</protein>
<organism evidence="1 2">
    <name type="scientific">Sulfitobacter sediminilitoris</name>
    <dbReference type="NCBI Taxonomy" id="2698830"/>
    <lineage>
        <taxon>Bacteria</taxon>
        <taxon>Pseudomonadati</taxon>
        <taxon>Pseudomonadota</taxon>
        <taxon>Alphaproteobacteria</taxon>
        <taxon>Rhodobacterales</taxon>
        <taxon>Roseobacteraceae</taxon>
        <taxon>Sulfitobacter</taxon>
    </lineage>
</organism>
<dbReference type="Pfam" id="PF11994">
    <property type="entry name" value="DUF3489"/>
    <property type="match status" value="1"/>
</dbReference>
<dbReference type="RefSeq" id="WP_164354983.1">
    <property type="nucleotide sequence ID" value="NZ_JAABNT010000011.1"/>
</dbReference>
<reference evidence="1 2" key="1">
    <citation type="submission" date="2020-01" db="EMBL/GenBank/DDBJ databases">
        <title>Sulfitobacter sediminilitoris sp. nov., isolated from a tidal flat.</title>
        <authorList>
            <person name="Park S."/>
            <person name="Yoon J.-H."/>
        </authorList>
    </citation>
    <scope>NUCLEOTIDE SEQUENCE [LARGE SCALE GENOMIC DNA]</scope>
    <source>
        <strain evidence="1 2">JBTF-M27</strain>
    </source>
</reference>
<dbReference type="AlphaFoldDB" id="A0A6P0CHU6"/>
<keyword evidence="2" id="KW-1185">Reference proteome</keyword>
<name>A0A6P0CHU6_9RHOB</name>
<evidence type="ECO:0000313" key="2">
    <source>
        <dbReference type="Proteomes" id="UP000468591"/>
    </source>
</evidence>
<dbReference type="Proteomes" id="UP000468591">
    <property type="component" value="Unassembled WGS sequence"/>
</dbReference>
<comment type="caution">
    <text evidence="1">The sequence shown here is derived from an EMBL/GenBank/DDBJ whole genome shotgun (WGS) entry which is preliminary data.</text>
</comment>
<accession>A0A6P0CHU6</accession>
<gene>
    <name evidence="1" type="ORF">GV827_16860</name>
</gene>
<sequence>MTTSRTQPGATTRTTKKAQLIKLLGTKSGADIKTLSDKLGWQQHTTRAAMSGLRKAGYEVAGERPAKGGMSKFRILSAPAEQNDTAAAVSADGA</sequence>